<evidence type="ECO:0000313" key="4">
    <source>
        <dbReference type="Proteomes" id="UP000250235"/>
    </source>
</evidence>
<keyword evidence="1" id="KW-0175">Coiled coil</keyword>
<proteinExistence type="predicted"/>
<name>A0A2Z7BFH4_9LAMI</name>
<keyword evidence="4" id="KW-1185">Reference proteome</keyword>
<feature type="region of interest" description="Disordered" evidence="2">
    <location>
        <begin position="1"/>
        <end position="32"/>
    </location>
</feature>
<feature type="compositionally biased region" description="Low complexity" evidence="2">
    <location>
        <begin position="125"/>
        <end position="135"/>
    </location>
</feature>
<organism evidence="3 4">
    <name type="scientific">Dorcoceras hygrometricum</name>
    <dbReference type="NCBI Taxonomy" id="472368"/>
    <lineage>
        <taxon>Eukaryota</taxon>
        <taxon>Viridiplantae</taxon>
        <taxon>Streptophyta</taxon>
        <taxon>Embryophyta</taxon>
        <taxon>Tracheophyta</taxon>
        <taxon>Spermatophyta</taxon>
        <taxon>Magnoliopsida</taxon>
        <taxon>eudicotyledons</taxon>
        <taxon>Gunneridae</taxon>
        <taxon>Pentapetalae</taxon>
        <taxon>asterids</taxon>
        <taxon>lamiids</taxon>
        <taxon>Lamiales</taxon>
        <taxon>Gesneriaceae</taxon>
        <taxon>Didymocarpoideae</taxon>
        <taxon>Trichosporeae</taxon>
        <taxon>Loxocarpinae</taxon>
        <taxon>Dorcoceras</taxon>
    </lineage>
</organism>
<dbReference type="AlphaFoldDB" id="A0A2Z7BFH4"/>
<feature type="region of interest" description="Disordered" evidence="2">
    <location>
        <begin position="109"/>
        <end position="141"/>
    </location>
</feature>
<evidence type="ECO:0000256" key="1">
    <source>
        <dbReference type="SAM" id="Coils"/>
    </source>
</evidence>
<evidence type="ECO:0000313" key="3">
    <source>
        <dbReference type="EMBL" id="KZV30731.1"/>
    </source>
</evidence>
<reference evidence="3 4" key="1">
    <citation type="journal article" date="2015" name="Proc. Natl. Acad. Sci. U.S.A.">
        <title>The resurrection genome of Boea hygrometrica: A blueprint for survival of dehydration.</title>
        <authorList>
            <person name="Xiao L."/>
            <person name="Yang G."/>
            <person name="Zhang L."/>
            <person name="Yang X."/>
            <person name="Zhao S."/>
            <person name="Ji Z."/>
            <person name="Zhou Q."/>
            <person name="Hu M."/>
            <person name="Wang Y."/>
            <person name="Chen M."/>
            <person name="Xu Y."/>
            <person name="Jin H."/>
            <person name="Xiao X."/>
            <person name="Hu G."/>
            <person name="Bao F."/>
            <person name="Hu Y."/>
            <person name="Wan P."/>
            <person name="Li L."/>
            <person name="Deng X."/>
            <person name="Kuang T."/>
            <person name="Xiang C."/>
            <person name="Zhu J.K."/>
            <person name="Oliver M.J."/>
            <person name="He Y."/>
        </authorList>
    </citation>
    <scope>NUCLEOTIDE SEQUENCE [LARGE SCALE GENOMIC DNA]</scope>
    <source>
        <strain evidence="4">cv. XS01</strain>
    </source>
</reference>
<accession>A0A2Z7BFH4</accession>
<dbReference type="Proteomes" id="UP000250235">
    <property type="component" value="Unassembled WGS sequence"/>
</dbReference>
<dbReference type="EMBL" id="KV007881">
    <property type="protein sequence ID" value="KZV30731.1"/>
    <property type="molecule type" value="Genomic_DNA"/>
</dbReference>
<feature type="coiled-coil region" evidence="1">
    <location>
        <begin position="60"/>
        <end position="87"/>
    </location>
</feature>
<protein>
    <submittedName>
        <fullName evidence="3">Uncharacterized protein</fullName>
    </submittedName>
</protein>
<evidence type="ECO:0000256" key="2">
    <source>
        <dbReference type="SAM" id="MobiDB-lite"/>
    </source>
</evidence>
<sequence length="141" mass="15240">MMAEEKKSVWADSDSEESSSGTSSSSESEDGVQCLMTDDIEEEVKAEKVSDATSAELISSSNMQAALSKLVIENEELRNKSEEILSENQRLAGIIRSWTRSSLSLQQLHGAINPSDDRTGQGYNSDESSTTETSSVASQNP</sequence>
<gene>
    <name evidence="3" type="ORF">F511_37536</name>
</gene>